<dbReference type="Proteomes" id="UP001176521">
    <property type="component" value="Unassembled WGS sequence"/>
</dbReference>
<protein>
    <submittedName>
        <fullName evidence="1">Uncharacterized protein</fullName>
    </submittedName>
</protein>
<evidence type="ECO:0000313" key="2">
    <source>
        <dbReference type="Proteomes" id="UP001176521"/>
    </source>
</evidence>
<evidence type="ECO:0000313" key="1">
    <source>
        <dbReference type="EMBL" id="KAK0534159.1"/>
    </source>
</evidence>
<keyword evidence="2" id="KW-1185">Reference proteome</keyword>
<gene>
    <name evidence="1" type="ORF">OC842_002738</name>
</gene>
<dbReference type="EMBL" id="JAPDMQ010000122">
    <property type="protein sequence ID" value="KAK0534159.1"/>
    <property type="molecule type" value="Genomic_DNA"/>
</dbReference>
<dbReference type="AlphaFoldDB" id="A0AAN6JLE3"/>
<organism evidence="1 2">
    <name type="scientific">Tilletia horrida</name>
    <dbReference type="NCBI Taxonomy" id="155126"/>
    <lineage>
        <taxon>Eukaryota</taxon>
        <taxon>Fungi</taxon>
        <taxon>Dikarya</taxon>
        <taxon>Basidiomycota</taxon>
        <taxon>Ustilaginomycotina</taxon>
        <taxon>Exobasidiomycetes</taxon>
        <taxon>Tilletiales</taxon>
        <taxon>Tilletiaceae</taxon>
        <taxon>Tilletia</taxon>
    </lineage>
</organism>
<comment type="caution">
    <text evidence="1">The sequence shown here is derived from an EMBL/GenBank/DDBJ whole genome shotgun (WGS) entry which is preliminary data.</text>
</comment>
<name>A0AAN6JLE3_9BASI</name>
<reference evidence="1" key="1">
    <citation type="journal article" date="2023" name="PhytoFront">
        <title>Draft Genome Resources of Seven Strains of Tilletia horrida, Causal Agent of Kernel Smut of Rice.</title>
        <authorList>
            <person name="Khanal S."/>
            <person name="Antony Babu S."/>
            <person name="Zhou X.G."/>
        </authorList>
    </citation>
    <scope>NUCLEOTIDE SEQUENCE</scope>
    <source>
        <strain evidence="1">TX3</strain>
    </source>
</reference>
<accession>A0AAN6JLE3</accession>
<sequence length="102" mass="11326">MASAFVKASLCPVFHGSFDAQSRAATRHASGNVGLNTLDDDEDNVDDYNRRSYKIGLEASLHRARLPWSIKTFGGASIIKTSFLLLRLWRRIKPGKCADTSR</sequence>
<proteinExistence type="predicted"/>